<evidence type="ECO:0000259" key="1">
    <source>
        <dbReference type="Pfam" id="PF01978"/>
    </source>
</evidence>
<dbReference type="InterPro" id="IPR036390">
    <property type="entry name" value="WH_DNA-bd_sf"/>
</dbReference>
<protein>
    <recommendedName>
        <fullName evidence="5">Transcription regulator TrmB N-terminal domain-containing protein</fullName>
    </recommendedName>
</protein>
<dbReference type="Gene3D" id="1.10.10.10">
    <property type="entry name" value="Winged helix-like DNA-binding domain superfamily/Winged helix DNA-binding domain"/>
    <property type="match status" value="1"/>
</dbReference>
<proteinExistence type="predicted"/>
<dbReference type="InterPro" id="IPR036388">
    <property type="entry name" value="WH-like_DNA-bd_sf"/>
</dbReference>
<comment type="caution">
    <text evidence="3">The sequence shown here is derived from an EMBL/GenBank/DDBJ whole genome shotgun (WGS) entry which is preliminary data.</text>
</comment>
<dbReference type="InterPro" id="IPR002831">
    <property type="entry name" value="Tscrpt_reg_TrmB_N"/>
</dbReference>
<dbReference type="InterPro" id="IPR051797">
    <property type="entry name" value="TrmB-like"/>
</dbReference>
<dbReference type="PANTHER" id="PTHR34293">
    <property type="entry name" value="HTH-TYPE TRANSCRIPTIONAL REGULATOR TRMBL2"/>
    <property type="match status" value="1"/>
</dbReference>
<evidence type="ECO:0000313" key="3">
    <source>
        <dbReference type="EMBL" id="MBD2703390.1"/>
    </source>
</evidence>
<organism evidence="3 4">
    <name type="scientific">Spirosoma profusum</name>
    <dbReference type="NCBI Taxonomy" id="2771354"/>
    <lineage>
        <taxon>Bacteria</taxon>
        <taxon>Pseudomonadati</taxon>
        <taxon>Bacteroidota</taxon>
        <taxon>Cytophagia</taxon>
        <taxon>Cytophagales</taxon>
        <taxon>Cytophagaceae</taxon>
        <taxon>Spirosoma</taxon>
    </lineage>
</organism>
<feature type="domain" description="Transcription regulator TrmB N-terminal" evidence="1">
    <location>
        <begin position="1"/>
        <end position="58"/>
    </location>
</feature>
<evidence type="ECO:0000313" key="4">
    <source>
        <dbReference type="Proteomes" id="UP000598820"/>
    </source>
</evidence>
<dbReference type="Pfam" id="PF11495">
    <property type="entry name" value="Regulator_TrmB"/>
    <property type="match status" value="1"/>
</dbReference>
<dbReference type="EMBL" id="JACWZY010000021">
    <property type="protein sequence ID" value="MBD2703390.1"/>
    <property type="molecule type" value="Genomic_DNA"/>
</dbReference>
<reference evidence="3" key="1">
    <citation type="submission" date="2020-09" db="EMBL/GenBank/DDBJ databases">
        <authorList>
            <person name="Kim M.K."/>
        </authorList>
    </citation>
    <scope>NUCLEOTIDE SEQUENCE</scope>
    <source>
        <strain evidence="3">BT702</strain>
    </source>
</reference>
<dbReference type="Pfam" id="PF01978">
    <property type="entry name" value="TrmB"/>
    <property type="match status" value="1"/>
</dbReference>
<dbReference type="PANTHER" id="PTHR34293:SF1">
    <property type="entry name" value="HTH-TYPE TRANSCRIPTIONAL REGULATOR TRMBL2"/>
    <property type="match status" value="1"/>
</dbReference>
<accession>A0A926XZX2</accession>
<dbReference type="AlphaFoldDB" id="A0A926XZX2"/>
<dbReference type="Proteomes" id="UP000598820">
    <property type="component" value="Unassembled WGS sequence"/>
</dbReference>
<name>A0A926XZX2_9BACT</name>
<evidence type="ECO:0000259" key="2">
    <source>
        <dbReference type="Pfam" id="PF11495"/>
    </source>
</evidence>
<dbReference type="SUPFAM" id="SSF46785">
    <property type="entry name" value="Winged helix' DNA-binding domain"/>
    <property type="match status" value="1"/>
</dbReference>
<sequence>MEADVYLLLLQEDALTGYKVGKQLGKPTANVYKALDSLAKKGAVLVEDEKNRRCKAVSIQELCDLVEAGIQRKTRQARELFQQPKRETYDERSYQLQSVDLVLSRCRQMLRNCTTIALLDLFPKLVKTLRPDIDQAIDRGIEVYLQVYQPVEIRGAKLTVLDMPQVLAYWQSQQLNLVIDGKEHLLALLSGELSEVYQASWSRNLYLSAMLHMGFSNHFTVNCIRQLGGDKAYETKVEQLLEQQSILSSGKIPGVGEMLARFGLSKERVDS</sequence>
<dbReference type="InterPro" id="IPR021586">
    <property type="entry name" value="Tscrpt_reg_TrmB_C"/>
</dbReference>
<keyword evidence="4" id="KW-1185">Reference proteome</keyword>
<evidence type="ECO:0008006" key="5">
    <source>
        <dbReference type="Google" id="ProtNLM"/>
    </source>
</evidence>
<feature type="domain" description="Transcription regulator TrmB C-terminal" evidence="2">
    <location>
        <begin position="97"/>
        <end position="154"/>
    </location>
</feature>
<gene>
    <name evidence="3" type="ORF">IC229_22290</name>
</gene>